<dbReference type="Proteomes" id="UP000184287">
    <property type="component" value="Unassembled WGS sequence"/>
</dbReference>
<dbReference type="AlphaFoldDB" id="A0A1M5KYA1"/>
<dbReference type="RefSeq" id="WP_073236098.1">
    <property type="nucleotide sequence ID" value="NZ_FQUQ01000006.1"/>
</dbReference>
<evidence type="ECO:0000313" key="4">
    <source>
        <dbReference type="EMBL" id="SHG57685.1"/>
    </source>
</evidence>
<feature type="transmembrane region" description="Helical" evidence="1">
    <location>
        <begin position="68"/>
        <end position="88"/>
    </location>
</feature>
<dbReference type="PANTHER" id="PTHR30273">
    <property type="entry name" value="PERIPLASMIC SIGNAL SENSOR AND SIGMA FACTOR ACTIVATOR FECR-RELATED"/>
    <property type="match status" value="1"/>
</dbReference>
<protein>
    <submittedName>
        <fullName evidence="4">FecR family protein</fullName>
    </submittedName>
</protein>
<reference evidence="5" key="1">
    <citation type="submission" date="2016-11" db="EMBL/GenBank/DDBJ databases">
        <authorList>
            <person name="Varghese N."/>
            <person name="Submissions S."/>
        </authorList>
    </citation>
    <scope>NUCLEOTIDE SEQUENCE [LARGE SCALE GENOMIC DNA]</scope>
    <source>
        <strain evidence="5">DSM 16990</strain>
    </source>
</reference>
<dbReference type="FunFam" id="2.60.120.1440:FF:000001">
    <property type="entry name" value="Putative anti-sigma factor"/>
    <property type="match status" value="1"/>
</dbReference>
<organism evidence="4 5">
    <name type="scientific">Pedobacter caeni</name>
    <dbReference type="NCBI Taxonomy" id="288992"/>
    <lineage>
        <taxon>Bacteria</taxon>
        <taxon>Pseudomonadati</taxon>
        <taxon>Bacteroidota</taxon>
        <taxon>Sphingobacteriia</taxon>
        <taxon>Sphingobacteriales</taxon>
        <taxon>Sphingobacteriaceae</taxon>
        <taxon>Pedobacter</taxon>
    </lineage>
</organism>
<dbReference type="PIRSF" id="PIRSF018266">
    <property type="entry name" value="FecR"/>
    <property type="match status" value="1"/>
</dbReference>
<evidence type="ECO:0000256" key="1">
    <source>
        <dbReference type="SAM" id="Phobius"/>
    </source>
</evidence>
<dbReference type="InterPro" id="IPR006860">
    <property type="entry name" value="FecR"/>
</dbReference>
<feature type="domain" description="Protein FecR C-terminal" evidence="3">
    <location>
        <begin position="302"/>
        <end position="370"/>
    </location>
</feature>
<evidence type="ECO:0000259" key="3">
    <source>
        <dbReference type="Pfam" id="PF16344"/>
    </source>
</evidence>
<feature type="domain" description="FecR protein" evidence="2">
    <location>
        <begin position="166"/>
        <end position="262"/>
    </location>
</feature>
<evidence type="ECO:0000259" key="2">
    <source>
        <dbReference type="Pfam" id="PF04773"/>
    </source>
</evidence>
<proteinExistence type="predicted"/>
<keyword evidence="1" id="KW-0812">Transmembrane</keyword>
<dbReference type="EMBL" id="FQUQ01000006">
    <property type="protein sequence ID" value="SHG57685.1"/>
    <property type="molecule type" value="Genomic_DNA"/>
</dbReference>
<keyword evidence="5" id="KW-1185">Reference proteome</keyword>
<keyword evidence="1" id="KW-0472">Membrane</keyword>
<evidence type="ECO:0000313" key="5">
    <source>
        <dbReference type="Proteomes" id="UP000184287"/>
    </source>
</evidence>
<name>A0A1M5KYA1_9SPHI</name>
<gene>
    <name evidence="4" type="ORF">SAMN04488522_106137</name>
</gene>
<dbReference type="STRING" id="288992.SAMN04488522_106137"/>
<dbReference type="Pfam" id="PF16344">
    <property type="entry name" value="FecR_C"/>
    <property type="match status" value="1"/>
</dbReference>
<dbReference type="InterPro" id="IPR032508">
    <property type="entry name" value="FecR_C"/>
</dbReference>
<dbReference type="OrthoDB" id="1099963at2"/>
<dbReference type="Gene3D" id="2.60.120.1440">
    <property type="match status" value="1"/>
</dbReference>
<dbReference type="PANTHER" id="PTHR30273:SF2">
    <property type="entry name" value="PROTEIN FECR"/>
    <property type="match status" value="1"/>
</dbReference>
<dbReference type="InterPro" id="IPR012373">
    <property type="entry name" value="Ferrdict_sens_TM"/>
</dbReference>
<dbReference type="GO" id="GO:0016989">
    <property type="term" value="F:sigma factor antagonist activity"/>
    <property type="evidence" value="ECO:0007669"/>
    <property type="project" value="TreeGrafter"/>
</dbReference>
<dbReference type="Pfam" id="PF04773">
    <property type="entry name" value="FecR"/>
    <property type="match status" value="1"/>
</dbReference>
<keyword evidence="1" id="KW-1133">Transmembrane helix</keyword>
<sequence>MEEEEIKNILERYKEGRASEEESALLENWYLTYQEPGDDELDIESRSKDLDAILTNLQKGYQKKTIKLWPLFAAASVLLCIAVGLYFYRPSGQPLSMEEVVINNGIKPGSNKAYLTLHDGRRISLTDASNGEVAKQSGISITKNEEGELIYTVIQSDAPGPPIYNTFETPKGGQYRVCLPDGTKVWMNAASTLKYPASFATFRERRVSLDGEAYFEVSKDKGKPFLVTTRKQTIKVLGTHFNINAYADEPDTKTTLLEGSIELSNDKDLKVLKPGEQGETNGSGISVSTADTDQALAWKNGDFVFEGASLRTIMRQISRWYDVAVSYEGQIADLKFGGSISRTKNINVVLRNLESTKGVHFKIEGRRILVMP</sequence>
<accession>A0A1M5KYA1</accession>
<dbReference type="Gene3D" id="3.55.50.30">
    <property type="match status" value="1"/>
</dbReference>